<keyword evidence="7 9" id="KW-0472">Membrane</keyword>
<dbReference type="Pfam" id="PF24878">
    <property type="entry name" value="YkcB_C"/>
    <property type="match status" value="1"/>
</dbReference>
<evidence type="ECO:0000259" key="11">
    <source>
        <dbReference type="Pfam" id="PF24878"/>
    </source>
</evidence>
<feature type="transmembrane region" description="Helical" evidence="9">
    <location>
        <begin position="513"/>
        <end position="530"/>
    </location>
</feature>
<dbReference type="RefSeq" id="WP_068222576.1">
    <property type="nucleotide sequence ID" value="NZ_CP014623.1"/>
</dbReference>
<feature type="region of interest" description="Disordered" evidence="8">
    <location>
        <begin position="270"/>
        <end position="345"/>
    </location>
</feature>
<keyword evidence="13" id="KW-1185">Reference proteome</keyword>
<evidence type="ECO:0000256" key="8">
    <source>
        <dbReference type="SAM" id="MobiDB-lite"/>
    </source>
</evidence>
<dbReference type="InterPro" id="IPR050297">
    <property type="entry name" value="LipidA_mod_glycosyltrf_83"/>
</dbReference>
<feature type="compositionally biased region" description="Low complexity" evidence="8">
    <location>
        <begin position="299"/>
        <end position="309"/>
    </location>
</feature>
<dbReference type="GO" id="GO:0016763">
    <property type="term" value="F:pentosyltransferase activity"/>
    <property type="evidence" value="ECO:0007669"/>
    <property type="project" value="TreeGrafter"/>
</dbReference>
<dbReference type="PANTHER" id="PTHR33908:SF3">
    <property type="entry name" value="UNDECAPRENYL PHOSPHATE-ALPHA-4-AMINO-4-DEOXY-L-ARABINOSE ARABINOSYL TRANSFERASE"/>
    <property type="match status" value="1"/>
</dbReference>
<feature type="transmembrane region" description="Helical" evidence="9">
    <location>
        <begin position="463"/>
        <end position="480"/>
    </location>
</feature>
<reference evidence="12 13" key="1">
    <citation type="submission" date="2016-03" db="EMBL/GenBank/DDBJ databases">
        <title>Pediococcus and Lactobacillus from brewery environment - whole genome sequencing and assembly.</title>
        <authorList>
            <person name="Behr J."/>
            <person name="Geissler A.J."/>
            <person name="Vogel R.F."/>
        </authorList>
    </citation>
    <scope>NUCLEOTIDE SEQUENCE [LARGE SCALE GENOMIC DNA]</scope>
    <source>
        <strain evidence="12 13">TMW 1.1989</strain>
    </source>
</reference>
<feature type="compositionally biased region" description="Gly residues" evidence="8">
    <location>
        <begin position="333"/>
        <end position="345"/>
    </location>
</feature>
<evidence type="ECO:0000256" key="5">
    <source>
        <dbReference type="ARBA" id="ARBA00022692"/>
    </source>
</evidence>
<feature type="region of interest" description="Disordered" evidence="8">
    <location>
        <begin position="655"/>
        <end position="757"/>
    </location>
</feature>
<name>A0A192H089_9LACO</name>
<feature type="transmembrane region" description="Helical" evidence="9">
    <location>
        <begin position="146"/>
        <end position="164"/>
    </location>
</feature>
<dbReference type="GeneID" id="42980733"/>
<feature type="compositionally biased region" description="Basic and acidic residues" evidence="8">
    <location>
        <begin position="282"/>
        <end position="297"/>
    </location>
</feature>
<proteinExistence type="predicted"/>
<feature type="compositionally biased region" description="Low complexity" evidence="8">
    <location>
        <begin position="316"/>
        <end position="332"/>
    </location>
</feature>
<keyword evidence="6 9" id="KW-1133">Transmembrane helix</keyword>
<feature type="domain" description="Glycosyltransferase RgtA/B/C/D-like" evidence="10">
    <location>
        <begin position="71"/>
        <end position="229"/>
    </location>
</feature>
<evidence type="ECO:0000256" key="2">
    <source>
        <dbReference type="ARBA" id="ARBA00022475"/>
    </source>
</evidence>
<evidence type="ECO:0000313" key="13">
    <source>
        <dbReference type="Proteomes" id="UP000078582"/>
    </source>
</evidence>
<dbReference type="GO" id="GO:0010041">
    <property type="term" value="P:response to iron(III) ion"/>
    <property type="evidence" value="ECO:0007669"/>
    <property type="project" value="TreeGrafter"/>
</dbReference>
<organism evidence="12 13">
    <name type="scientific">Loigolactobacillus backii</name>
    <dbReference type="NCBI Taxonomy" id="375175"/>
    <lineage>
        <taxon>Bacteria</taxon>
        <taxon>Bacillati</taxon>
        <taxon>Bacillota</taxon>
        <taxon>Bacilli</taxon>
        <taxon>Lactobacillales</taxon>
        <taxon>Lactobacillaceae</taxon>
        <taxon>Loigolactobacillus</taxon>
    </lineage>
</organism>
<keyword evidence="2" id="KW-1003">Cell membrane</keyword>
<feature type="transmembrane region" description="Helical" evidence="9">
    <location>
        <begin position="170"/>
        <end position="200"/>
    </location>
</feature>
<dbReference type="Proteomes" id="UP000078582">
    <property type="component" value="Chromosome"/>
</dbReference>
<evidence type="ECO:0000256" key="4">
    <source>
        <dbReference type="ARBA" id="ARBA00022679"/>
    </source>
</evidence>
<evidence type="ECO:0000256" key="9">
    <source>
        <dbReference type="SAM" id="Phobius"/>
    </source>
</evidence>
<feature type="transmembrane region" description="Helical" evidence="9">
    <location>
        <begin position="14"/>
        <end position="34"/>
    </location>
</feature>
<dbReference type="InterPro" id="IPR038731">
    <property type="entry name" value="RgtA/B/C-like"/>
</dbReference>
<gene>
    <name evidence="12" type="ORF">AYR53_00590</name>
</gene>
<keyword evidence="3" id="KW-0328">Glycosyltransferase</keyword>
<dbReference type="AlphaFoldDB" id="A0A192H089"/>
<dbReference type="Pfam" id="PF13231">
    <property type="entry name" value="PMT_2"/>
    <property type="match status" value="1"/>
</dbReference>
<dbReference type="KEGG" id="lbt:AYR52_00900"/>
<dbReference type="GO" id="GO:0009103">
    <property type="term" value="P:lipopolysaccharide biosynthetic process"/>
    <property type="evidence" value="ECO:0007669"/>
    <property type="project" value="UniProtKB-ARBA"/>
</dbReference>
<dbReference type="PANTHER" id="PTHR33908">
    <property type="entry name" value="MANNOSYLTRANSFERASE YKCB-RELATED"/>
    <property type="match status" value="1"/>
</dbReference>
<evidence type="ECO:0000256" key="6">
    <source>
        <dbReference type="ARBA" id="ARBA00022989"/>
    </source>
</evidence>
<feature type="transmembrane region" description="Helical" evidence="9">
    <location>
        <begin position="486"/>
        <end position="506"/>
    </location>
</feature>
<keyword evidence="4 12" id="KW-0808">Transferase</keyword>
<dbReference type="OrthoDB" id="9810398at2"/>
<feature type="compositionally biased region" description="Polar residues" evidence="8">
    <location>
        <begin position="711"/>
        <end position="725"/>
    </location>
</feature>
<feature type="transmembrane region" description="Helical" evidence="9">
    <location>
        <begin position="432"/>
        <end position="451"/>
    </location>
</feature>
<feature type="transmembrane region" description="Helical" evidence="9">
    <location>
        <begin position="406"/>
        <end position="426"/>
    </location>
</feature>
<evidence type="ECO:0000256" key="3">
    <source>
        <dbReference type="ARBA" id="ARBA00022676"/>
    </source>
</evidence>
<dbReference type="EMBL" id="CP014873">
    <property type="protein sequence ID" value="ANK61381.1"/>
    <property type="molecule type" value="Genomic_DNA"/>
</dbReference>
<evidence type="ECO:0000313" key="12">
    <source>
        <dbReference type="EMBL" id="ANK61381.1"/>
    </source>
</evidence>
<feature type="transmembrane region" description="Helical" evidence="9">
    <location>
        <begin position="89"/>
        <end position="110"/>
    </location>
</feature>
<feature type="transmembrane region" description="Helical" evidence="9">
    <location>
        <begin position="371"/>
        <end position="390"/>
    </location>
</feature>
<dbReference type="InterPro" id="IPR056785">
    <property type="entry name" value="YkcA/B-like_C"/>
</dbReference>
<dbReference type="GO" id="GO:0005886">
    <property type="term" value="C:plasma membrane"/>
    <property type="evidence" value="ECO:0007669"/>
    <property type="project" value="UniProtKB-SubCell"/>
</dbReference>
<evidence type="ECO:0000256" key="7">
    <source>
        <dbReference type="ARBA" id="ARBA00023136"/>
    </source>
</evidence>
<dbReference type="STRING" id="375175.AYR53_00590"/>
<comment type="subcellular location">
    <subcellularLocation>
        <location evidence="1">Cell membrane</location>
        <topology evidence="1">Multi-pass membrane protein</topology>
    </subcellularLocation>
</comment>
<feature type="compositionally biased region" description="Polar residues" evidence="8">
    <location>
        <begin position="659"/>
        <end position="689"/>
    </location>
</feature>
<sequence>MQTKQKKRFFSKKFDPFLILILLVALFLYGWQIWKAGSANDFYTAAITSMTQSWKNFWYASFDPAGYITVDKPPVALWFMAISAKIFGVHGWSVVLPSVLFGVGSVYLLYRLVTPTFGRIAGRFTALIMTLTPIVVADSRTNNMDATLVFFLLLAFSFLVKATKTGKKRWLFVSFALIGVAFNVKMLQAFMVLPAMYVFYWLAAKIKWPKKILDLSVATVVLAIFTLAWPLSVDLTSAQNRPYEGGSEHNSVLELAFGYNGSQRLLGQTTGTGGTFPGMSGSKEKTNAPKKAIKEVKVTTGSKTQTTPTGAKPKVPSGQQSGTTGGPSAAGNVTGGKTGQGGGTAGAGGGAFDIGTAGITRVFQKSLGRQVSWLLPLALIGVISSFSYFVDPKRRWYQLSQAQKELVLWLGWLVPVFGFFSVASFFHPYYMIMLAPPIAALAGIGLTTLWADAKQEKRLWRTALLPVAIAVTALLQAWYVADYYLWLSWLIIALAVFSIIIIISHSRGLARPAFILALCTIMLAPTWWSLTPTIAAESAGIPTAGPDLLSSGQQANAGVGSGTVNKKLLAYLEKNQGQAKYLFATSDSGTAAPYIIKTGKAVMAMGGFNGTDPAITLKQFKKLVKTGQLKYYYSSGKSGNTAIVNWIKKHAKKVATSKYGGTTNTSQRTTEVNNVEKGPTNTKSMQGQPTGAKPTSKPTGSGGANVAGPQGAQTSNGSSSANLTTKAGKMPSGGTKSQAMQPGGQESGTLYDLSDIY</sequence>
<evidence type="ECO:0000256" key="1">
    <source>
        <dbReference type="ARBA" id="ARBA00004651"/>
    </source>
</evidence>
<feature type="domain" description="Putative mannosyltransferase YkcA/B-like C-terminal" evidence="11">
    <location>
        <begin position="568"/>
        <end position="650"/>
    </location>
</feature>
<evidence type="ECO:0000259" key="10">
    <source>
        <dbReference type="Pfam" id="PF13231"/>
    </source>
</evidence>
<keyword evidence="5 9" id="KW-0812">Transmembrane</keyword>
<protein>
    <submittedName>
        <fullName evidence="12">4-amino-4-deoxy-L-arabinose transferase</fullName>
    </submittedName>
</protein>
<feature type="transmembrane region" description="Helical" evidence="9">
    <location>
        <begin position="212"/>
        <end position="231"/>
    </location>
</feature>
<accession>A0A192H089</accession>